<dbReference type="Proteomes" id="UP000236316">
    <property type="component" value="Segment"/>
</dbReference>
<keyword evidence="2" id="KW-1185">Reference proteome</keyword>
<dbReference type="GeneID" id="35381659"/>
<proteinExistence type="predicted"/>
<accession>A0A2I2L627</accession>
<dbReference type="KEGG" id="vg:35381659"/>
<gene>
    <name evidence="1" type="ORF">ORPV_1005</name>
</gene>
<evidence type="ECO:0000313" key="2">
    <source>
        <dbReference type="Proteomes" id="UP000236316"/>
    </source>
</evidence>
<name>A0A2I2L627_9VIRU</name>
<evidence type="ECO:0000313" key="1">
    <source>
        <dbReference type="EMBL" id="SNW62909.1"/>
    </source>
</evidence>
<sequence>MYNEPGHTSLPNTPRYYKENIQTNIGGVVGYFGLSPRMKDIKVEREEVKLLWCGNKINNPHILPIEEHVEGKNDKKDKYAVITLRQGQGMVCGYKGSLENPSYLCIIDEVCSHFKLGKIGTMYSINKIRGNLYHNVRVEGNLIIKDVGIWEIKDETMLKSIRNNSINRMRILLYLLFGIKIRNPDIRIRDGKVIILPYCNVIYENDYVQEYMPKKILNEWFGGNIDHVRQTIELLYMRKYGELTEETVHAGITKLGFDIDHIINRCDPSLISIKSKVIQRIQNLLLNIISFNKK</sequence>
<protein>
    <submittedName>
        <fullName evidence="1">Uncharacterized protein</fullName>
    </submittedName>
</protein>
<organism evidence="1">
    <name type="scientific">Orpheovirus IHUMI-LCC2</name>
    <dbReference type="NCBI Taxonomy" id="2023057"/>
    <lineage>
        <taxon>Viruses</taxon>
        <taxon>Varidnaviria</taxon>
        <taxon>Bamfordvirae</taxon>
        <taxon>Nucleocytoviricota</taxon>
        <taxon>Megaviricetes</taxon>
        <taxon>Pimascovirales</taxon>
        <taxon>Ocovirineae</taxon>
        <taxon>Orpheoviridae</taxon>
        <taxon>Alphaorpheovirus</taxon>
        <taxon>Alphaorpheovirus massiliense</taxon>
    </lineage>
</organism>
<reference evidence="1" key="1">
    <citation type="submission" date="2017-08" db="EMBL/GenBank/DDBJ databases">
        <authorList>
            <consortium name="Urmite Genomes"/>
        </authorList>
    </citation>
    <scope>NUCLEOTIDE SEQUENCE [LARGE SCALE GENOMIC DNA]</scope>
    <source>
        <strain evidence="1">IHUMI-LCC2</strain>
    </source>
</reference>
<dbReference type="EMBL" id="LT906555">
    <property type="protein sequence ID" value="SNW62909.1"/>
    <property type="molecule type" value="Genomic_DNA"/>
</dbReference>
<dbReference type="RefSeq" id="YP_009449211.1">
    <property type="nucleotide sequence ID" value="NC_036594.1"/>
</dbReference>